<evidence type="ECO:0000256" key="4">
    <source>
        <dbReference type="PROSITE-ProRule" id="PRU00473"/>
    </source>
</evidence>
<organism evidence="6 7">
    <name type="scientific">Candidatus Schekmanbacteria bacterium RBG_13_48_7</name>
    <dbReference type="NCBI Taxonomy" id="1817878"/>
    <lineage>
        <taxon>Bacteria</taxon>
        <taxon>Candidatus Schekmaniibacteriota</taxon>
    </lineage>
</organism>
<dbReference type="InterPro" id="IPR036737">
    <property type="entry name" value="OmpA-like_sf"/>
</dbReference>
<sequence>MLQGIVELTGINYLDNDSEQDNPIDLTLGFRYRTKYGFVVGAGFNTNLKMDNDRRAQPYGAVVQLSYYEPAPTPTPPPEIKPREEINHPPRVKIFAPETVTGCDTPDVRAKASDPDGDILTYTWSTTHGEIMGTGPFVQWKSPCCEPIIATIAVNVDDGRGGTASDSVQITVVCPPPPVETIIFEPVHFDFDSARLTNIAKAILDDVALSLNRDPRIEVSIEGHTCSIGSNEYNMKLGTRRAQAVFNYLVKRHGISPSRLTVTSFGEEKPIAPNDTKDGRKKNRRVELIVPY</sequence>
<comment type="caution">
    <text evidence="6">The sequence shown here is derived from an EMBL/GenBank/DDBJ whole genome shotgun (WGS) entry which is preliminary data.</text>
</comment>
<keyword evidence="2 4" id="KW-0472">Membrane</keyword>
<evidence type="ECO:0000313" key="6">
    <source>
        <dbReference type="EMBL" id="OGL42404.1"/>
    </source>
</evidence>
<evidence type="ECO:0000256" key="1">
    <source>
        <dbReference type="ARBA" id="ARBA00004442"/>
    </source>
</evidence>
<proteinExistence type="predicted"/>
<evidence type="ECO:0000313" key="7">
    <source>
        <dbReference type="Proteomes" id="UP000179266"/>
    </source>
</evidence>
<dbReference type="Proteomes" id="UP000179266">
    <property type="component" value="Unassembled WGS sequence"/>
</dbReference>
<dbReference type="GO" id="GO:0009279">
    <property type="term" value="C:cell outer membrane"/>
    <property type="evidence" value="ECO:0007669"/>
    <property type="project" value="UniProtKB-SubCell"/>
</dbReference>
<dbReference type="PROSITE" id="PS51123">
    <property type="entry name" value="OMPA_2"/>
    <property type="match status" value="1"/>
</dbReference>
<dbReference type="EMBL" id="MGDD01000326">
    <property type="protein sequence ID" value="OGL42404.1"/>
    <property type="molecule type" value="Genomic_DNA"/>
</dbReference>
<accession>A0A1F7RN43</accession>
<keyword evidence="3" id="KW-0998">Cell outer membrane</keyword>
<comment type="subcellular location">
    <subcellularLocation>
        <location evidence="1">Cell outer membrane</location>
    </subcellularLocation>
</comment>
<dbReference type="PANTHER" id="PTHR30329:SF21">
    <property type="entry name" value="LIPOPROTEIN YIAD-RELATED"/>
    <property type="match status" value="1"/>
</dbReference>
<dbReference type="Gene3D" id="3.30.1330.60">
    <property type="entry name" value="OmpA-like domain"/>
    <property type="match status" value="1"/>
</dbReference>
<gene>
    <name evidence="6" type="ORF">A2161_17270</name>
</gene>
<feature type="domain" description="OmpA-like" evidence="5">
    <location>
        <begin position="176"/>
        <end position="292"/>
    </location>
</feature>
<dbReference type="PRINTS" id="PR01021">
    <property type="entry name" value="OMPADOMAIN"/>
</dbReference>
<dbReference type="InterPro" id="IPR013783">
    <property type="entry name" value="Ig-like_fold"/>
</dbReference>
<dbReference type="Gene3D" id="2.60.40.10">
    <property type="entry name" value="Immunoglobulins"/>
    <property type="match status" value="1"/>
</dbReference>
<name>A0A1F7RN43_9BACT</name>
<dbReference type="CDD" id="cd07185">
    <property type="entry name" value="OmpA_C-like"/>
    <property type="match status" value="1"/>
</dbReference>
<reference evidence="6 7" key="1">
    <citation type="journal article" date="2016" name="Nat. Commun.">
        <title>Thousands of microbial genomes shed light on interconnected biogeochemical processes in an aquifer system.</title>
        <authorList>
            <person name="Anantharaman K."/>
            <person name="Brown C.T."/>
            <person name="Hug L.A."/>
            <person name="Sharon I."/>
            <person name="Castelle C.J."/>
            <person name="Probst A.J."/>
            <person name="Thomas B.C."/>
            <person name="Singh A."/>
            <person name="Wilkins M.J."/>
            <person name="Karaoz U."/>
            <person name="Brodie E.L."/>
            <person name="Williams K.H."/>
            <person name="Hubbard S.S."/>
            <person name="Banfield J.F."/>
        </authorList>
    </citation>
    <scope>NUCLEOTIDE SEQUENCE [LARGE SCALE GENOMIC DNA]</scope>
</reference>
<protein>
    <recommendedName>
        <fullName evidence="5">OmpA-like domain-containing protein</fullName>
    </recommendedName>
</protein>
<evidence type="ECO:0000256" key="2">
    <source>
        <dbReference type="ARBA" id="ARBA00023136"/>
    </source>
</evidence>
<dbReference type="SUPFAM" id="SSF103088">
    <property type="entry name" value="OmpA-like"/>
    <property type="match status" value="1"/>
</dbReference>
<dbReference type="AlphaFoldDB" id="A0A1F7RN43"/>
<dbReference type="InterPro" id="IPR006664">
    <property type="entry name" value="OMP_bac"/>
</dbReference>
<dbReference type="Pfam" id="PF00691">
    <property type="entry name" value="OmpA"/>
    <property type="match status" value="1"/>
</dbReference>
<dbReference type="InterPro" id="IPR006665">
    <property type="entry name" value="OmpA-like"/>
</dbReference>
<dbReference type="InterPro" id="IPR050330">
    <property type="entry name" value="Bact_OuterMem_StrucFunc"/>
</dbReference>
<evidence type="ECO:0000259" key="5">
    <source>
        <dbReference type="PROSITE" id="PS51123"/>
    </source>
</evidence>
<evidence type="ECO:0000256" key="3">
    <source>
        <dbReference type="ARBA" id="ARBA00023237"/>
    </source>
</evidence>
<dbReference type="PANTHER" id="PTHR30329">
    <property type="entry name" value="STATOR ELEMENT OF FLAGELLAR MOTOR COMPLEX"/>
    <property type="match status" value="1"/>
</dbReference>